<evidence type="ECO:0000256" key="8">
    <source>
        <dbReference type="ARBA" id="ARBA00025264"/>
    </source>
</evidence>
<feature type="compositionally biased region" description="Low complexity" evidence="9">
    <location>
        <begin position="524"/>
        <end position="545"/>
    </location>
</feature>
<organism evidence="11 12">
    <name type="scientific">Maudiozyma humilis</name>
    <name type="common">Sour dough yeast</name>
    <name type="synonym">Kazachstania humilis</name>
    <dbReference type="NCBI Taxonomy" id="51915"/>
    <lineage>
        <taxon>Eukaryota</taxon>
        <taxon>Fungi</taxon>
        <taxon>Dikarya</taxon>
        <taxon>Ascomycota</taxon>
        <taxon>Saccharomycotina</taxon>
        <taxon>Saccharomycetes</taxon>
        <taxon>Saccharomycetales</taxon>
        <taxon>Saccharomycetaceae</taxon>
        <taxon>Maudiozyma</taxon>
    </lineage>
</organism>
<feature type="region of interest" description="Disordered" evidence="9">
    <location>
        <begin position="16"/>
        <end position="54"/>
    </location>
</feature>
<feature type="domain" description="DAMP1 SANT/Myb-like" evidence="10">
    <location>
        <begin position="357"/>
        <end position="408"/>
    </location>
</feature>
<feature type="compositionally biased region" description="Basic and acidic residues" evidence="9">
    <location>
        <begin position="273"/>
        <end position="293"/>
    </location>
</feature>
<dbReference type="InterPro" id="IPR027109">
    <property type="entry name" value="Swc4/Dmap1"/>
</dbReference>
<comment type="caution">
    <text evidence="11">The sequence shown here is derived from an EMBL/GenBank/DDBJ whole genome shotgun (WGS) entry which is preliminary data.</text>
</comment>
<keyword evidence="12" id="KW-1185">Reference proteome</keyword>
<dbReference type="GO" id="GO:0000122">
    <property type="term" value="P:negative regulation of transcription by RNA polymerase II"/>
    <property type="evidence" value="ECO:0007669"/>
    <property type="project" value="TreeGrafter"/>
</dbReference>
<evidence type="ECO:0000256" key="1">
    <source>
        <dbReference type="ARBA" id="ARBA00004123"/>
    </source>
</evidence>
<evidence type="ECO:0000313" key="11">
    <source>
        <dbReference type="EMBL" id="GMM57794.1"/>
    </source>
</evidence>
<feature type="compositionally biased region" description="Low complexity" evidence="9">
    <location>
        <begin position="21"/>
        <end position="48"/>
    </location>
</feature>
<feature type="compositionally biased region" description="Polar residues" evidence="9">
    <location>
        <begin position="555"/>
        <end position="566"/>
    </location>
</feature>
<dbReference type="GO" id="GO:0003714">
    <property type="term" value="F:transcription corepressor activity"/>
    <property type="evidence" value="ECO:0007669"/>
    <property type="project" value="TreeGrafter"/>
</dbReference>
<evidence type="ECO:0000256" key="2">
    <source>
        <dbReference type="ARBA" id="ARBA00006918"/>
    </source>
</evidence>
<accession>A0AAV5S1Q4</accession>
<evidence type="ECO:0000256" key="5">
    <source>
        <dbReference type="ARBA" id="ARBA00023015"/>
    </source>
</evidence>
<evidence type="ECO:0000256" key="9">
    <source>
        <dbReference type="SAM" id="MobiDB-lite"/>
    </source>
</evidence>
<feature type="region of interest" description="Disordered" evidence="9">
    <location>
        <begin position="120"/>
        <end position="356"/>
    </location>
</feature>
<comment type="subcellular location">
    <subcellularLocation>
        <location evidence="1">Nucleus</location>
    </subcellularLocation>
</comment>
<evidence type="ECO:0000256" key="3">
    <source>
        <dbReference type="ARBA" id="ARBA00019132"/>
    </source>
</evidence>
<feature type="compositionally biased region" description="Acidic residues" evidence="9">
    <location>
        <begin position="294"/>
        <end position="306"/>
    </location>
</feature>
<feature type="compositionally biased region" description="Polar residues" evidence="9">
    <location>
        <begin position="337"/>
        <end position="351"/>
    </location>
</feature>
<dbReference type="GO" id="GO:0006281">
    <property type="term" value="P:DNA repair"/>
    <property type="evidence" value="ECO:0007669"/>
    <property type="project" value="InterPro"/>
</dbReference>
<evidence type="ECO:0000256" key="7">
    <source>
        <dbReference type="ARBA" id="ARBA00023242"/>
    </source>
</evidence>
<dbReference type="GO" id="GO:0006338">
    <property type="term" value="P:chromatin remodeling"/>
    <property type="evidence" value="ECO:0007669"/>
    <property type="project" value="InterPro"/>
</dbReference>
<dbReference type="Pfam" id="PF16282">
    <property type="entry name" value="SANT_DAMP1_like"/>
    <property type="match status" value="1"/>
</dbReference>
<dbReference type="Gene3D" id="1.10.10.60">
    <property type="entry name" value="Homeodomain-like"/>
    <property type="match status" value="1"/>
</dbReference>
<keyword evidence="7" id="KW-0539">Nucleus</keyword>
<feature type="compositionally biased region" description="Low complexity" evidence="9">
    <location>
        <begin position="325"/>
        <end position="336"/>
    </location>
</feature>
<protein>
    <recommendedName>
        <fullName evidence="3">SWR1-complex protein 4</fullName>
    </recommendedName>
</protein>
<dbReference type="GO" id="GO:0035267">
    <property type="term" value="C:NuA4 histone acetyltransferase complex"/>
    <property type="evidence" value="ECO:0007669"/>
    <property type="project" value="InterPro"/>
</dbReference>
<dbReference type="AlphaFoldDB" id="A0AAV5S1Q4"/>
<evidence type="ECO:0000259" key="10">
    <source>
        <dbReference type="Pfam" id="PF16282"/>
    </source>
</evidence>
<feature type="region of interest" description="Disordered" evidence="9">
    <location>
        <begin position="67"/>
        <end position="86"/>
    </location>
</feature>
<keyword evidence="5" id="KW-0805">Transcription regulation</keyword>
<evidence type="ECO:0000313" key="12">
    <source>
        <dbReference type="Proteomes" id="UP001377567"/>
    </source>
</evidence>
<reference evidence="11 12" key="1">
    <citation type="journal article" date="2023" name="Elife">
        <title>Identification of key yeast species and microbe-microbe interactions impacting larval growth of Drosophila in the wild.</title>
        <authorList>
            <person name="Mure A."/>
            <person name="Sugiura Y."/>
            <person name="Maeda R."/>
            <person name="Honda K."/>
            <person name="Sakurai N."/>
            <person name="Takahashi Y."/>
            <person name="Watada M."/>
            <person name="Katoh T."/>
            <person name="Gotoh A."/>
            <person name="Gotoh Y."/>
            <person name="Taniguchi I."/>
            <person name="Nakamura K."/>
            <person name="Hayashi T."/>
            <person name="Katayama T."/>
            <person name="Uemura T."/>
            <person name="Hattori Y."/>
        </authorList>
    </citation>
    <scope>NUCLEOTIDE SEQUENCE [LARGE SCALE GENOMIC DNA]</scope>
    <source>
        <strain evidence="11 12">KH-74</strain>
    </source>
</reference>
<name>A0AAV5S1Q4_MAUHU</name>
<proteinExistence type="inferred from homology"/>
<dbReference type="PANTHER" id="PTHR12855">
    <property type="entry name" value="DNA METHYLTRANSFERASE 1-ASSOCIATED PROTEIN 1 FAMILY MEMBER"/>
    <property type="match status" value="1"/>
</dbReference>
<dbReference type="GO" id="GO:0000812">
    <property type="term" value="C:Swr1 complex"/>
    <property type="evidence" value="ECO:0007669"/>
    <property type="project" value="TreeGrafter"/>
</dbReference>
<sequence length="700" mass="78132">MSSSDIFDVLNIKKAKSPADATGASAAAGPGGASSTPPTAGTTVVPGGPKQPLTGMRRELYNLLGENQPPMMVQPSSKFKETLKSATKASPWTRGAFKANAHLTLTHWVKGSQELLGDEPQESAYAKFDQHMSLPEFTREEFESFMKGDKGAETKDTETKESEKKDSEAKDTEAKDTEVKDTEPKNSETKDSETKESESKDIETKEIETKETETKETEVIEAEAKESESKDTEAKEAETKEPEVKESEAKESETQDTESKDTETKETDDEEADTKNAETEDTETKDTETKDTEAQDAETQESEDKDTEAAELGVTDSTATEQKTTDTNAADNAADTQTSETKSSDAPQQEEATADPAAWTYEEVEYLFHLCRTYDLRWFVIWDRYAYGSVERTLEELKQEFYLVSRRYFESKNAAEPLLQSLEYPASRERERKAYLERLLSRSAAEIAEEEALVIESRKFEMGARKMLQEREALLRLLDSPNSEQSVAQYMTSQGMSQLYGSLLADKTRKRRHEGAIPENPWMKQQQQFAYQKQQQQQQQLAAHKQQSRRRESNTAEGTGSVTPTPAGSVPSADSAAPRRTKKQKLEQQSALKRKSEVEYAENLLKGLSAEERKSLGVQLHGEKLSPGVYLRSTRISTFKPTLQNKVHGVLQELKLPVRPAMPSAAVVSHQEVLLERIVQLTELKKSLDKLAAEHSVAGA</sequence>
<dbReference type="Proteomes" id="UP001377567">
    <property type="component" value="Unassembled WGS sequence"/>
</dbReference>
<gene>
    <name evidence="11" type="ORF">DAKH74_044100</name>
</gene>
<dbReference type="EMBL" id="BTGD01000016">
    <property type="protein sequence ID" value="GMM57794.1"/>
    <property type="molecule type" value="Genomic_DNA"/>
</dbReference>
<feature type="compositionally biased region" description="Basic and acidic residues" evidence="9">
    <location>
        <begin position="137"/>
        <end position="265"/>
    </location>
</feature>
<evidence type="ECO:0000256" key="4">
    <source>
        <dbReference type="ARBA" id="ARBA00022853"/>
    </source>
</evidence>
<evidence type="ECO:0000256" key="6">
    <source>
        <dbReference type="ARBA" id="ARBA00023163"/>
    </source>
</evidence>
<comment type="similarity">
    <text evidence="2">Belongs to the SWC4 family.</text>
</comment>
<dbReference type="InterPro" id="IPR032563">
    <property type="entry name" value="DAMP1_SANT-like"/>
</dbReference>
<feature type="region of interest" description="Disordered" evidence="9">
    <location>
        <begin position="524"/>
        <end position="594"/>
    </location>
</feature>
<keyword evidence="4" id="KW-0156">Chromatin regulator</keyword>
<keyword evidence="6" id="KW-0804">Transcription</keyword>
<comment type="function">
    <text evidence="8">Component of the SWR1 complex which mediates the ATP-dependent exchange of histone H2A for the H2A variant HZT1 leading to transcriptional regulation of selected genes by chromatin remodeling. Component of the NuA4 histone acetyltransferase complex which is involved in transcriptional activation of selected genes principally by acetylation of nucleosomal histone H4 and H2A. The NuA4 complex is also involved in DNA repair.</text>
</comment>
<dbReference type="PANTHER" id="PTHR12855:SF10">
    <property type="entry name" value="DNA METHYLTRANSFERASE 1-ASSOCIATED PROTEIN 1"/>
    <property type="match status" value="1"/>
</dbReference>